<evidence type="ECO:0000256" key="3">
    <source>
        <dbReference type="SAM" id="MobiDB-lite"/>
    </source>
</evidence>
<dbReference type="STRING" id="337451.A0A3S4P5V5"/>
<dbReference type="CDD" id="cd12680">
    <property type="entry name" value="RRM_THOC4"/>
    <property type="match status" value="1"/>
</dbReference>
<dbReference type="InterPro" id="IPR035979">
    <property type="entry name" value="RBD_domain_sf"/>
</dbReference>
<dbReference type="PROSITE" id="PS50102">
    <property type="entry name" value="RRM"/>
    <property type="match status" value="1"/>
</dbReference>
<dbReference type="InterPro" id="IPR000504">
    <property type="entry name" value="RRM_dom"/>
</dbReference>
<evidence type="ECO:0000256" key="1">
    <source>
        <dbReference type="ARBA" id="ARBA00022884"/>
    </source>
</evidence>
<name>A0A3S4P5V5_9MAGN</name>
<dbReference type="PANTHER" id="PTHR19965:SF35">
    <property type="entry name" value="RNA ANNEALING PROTEIN YRA1"/>
    <property type="match status" value="1"/>
</dbReference>
<dbReference type="InterPro" id="IPR025715">
    <property type="entry name" value="FoP_C"/>
</dbReference>
<feature type="compositionally biased region" description="Gly residues" evidence="3">
    <location>
        <begin position="270"/>
        <end position="284"/>
    </location>
</feature>
<dbReference type="AlphaFoldDB" id="A0A3S4P5V5"/>
<dbReference type="SMART" id="SM00360">
    <property type="entry name" value="RRM"/>
    <property type="match status" value="1"/>
</dbReference>
<accession>A0A3S4P5V5</accession>
<dbReference type="Pfam" id="PF00076">
    <property type="entry name" value="RRM_1"/>
    <property type="match status" value="1"/>
</dbReference>
<dbReference type="EMBL" id="QPKB01000005">
    <property type="protein sequence ID" value="RWR86043.1"/>
    <property type="molecule type" value="Genomic_DNA"/>
</dbReference>
<dbReference type="InterPro" id="IPR051229">
    <property type="entry name" value="ALYREF_mRNA_export"/>
</dbReference>
<protein>
    <submittedName>
        <fullName evidence="5">THO complex subunit 4A-like protein isoform X2</fullName>
    </submittedName>
</protein>
<feature type="compositionally biased region" description="Low complexity" evidence="3">
    <location>
        <begin position="18"/>
        <end position="27"/>
    </location>
</feature>
<dbReference type="GO" id="GO:0006406">
    <property type="term" value="P:mRNA export from nucleus"/>
    <property type="evidence" value="ECO:0007669"/>
    <property type="project" value="TreeGrafter"/>
</dbReference>
<evidence type="ECO:0000313" key="6">
    <source>
        <dbReference type="Proteomes" id="UP000283530"/>
    </source>
</evidence>
<dbReference type="SUPFAM" id="SSF54928">
    <property type="entry name" value="RNA-binding domain, RBD"/>
    <property type="match status" value="1"/>
</dbReference>
<dbReference type="GO" id="GO:0003729">
    <property type="term" value="F:mRNA binding"/>
    <property type="evidence" value="ECO:0007669"/>
    <property type="project" value="TreeGrafter"/>
</dbReference>
<evidence type="ECO:0000256" key="2">
    <source>
        <dbReference type="PROSITE-ProRule" id="PRU00176"/>
    </source>
</evidence>
<feature type="domain" description="RRM" evidence="4">
    <location>
        <begin position="127"/>
        <end position="207"/>
    </location>
</feature>
<dbReference type="PANTHER" id="PTHR19965">
    <property type="entry name" value="RNA AND EXPORT FACTOR BINDING PROTEIN"/>
    <property type="match status" value="1"/>
</dbReference>
<proteinExistence type="predicted"/>
<dbReference type="Proteomes" id="UP000283530">
    <property type="component" value="Unassembled WGS sequence"/>
</dbReference>
<keyword evidence="1 2" id="KW-0694">RNA-binding</keyword>
<reference evidence="5 6" key="1">
    <citation type="journal article" date="2019" name="Nat. Plants">
        <title>Stout camphor tree genome fills gaps in understanding of flowering plant genome evolution.</title>
        <authorList>
            <person name="Chaw S.M."/>
            <person name="Liu Y.C."/>
            <person name="Wu Y.W."/>
            <person name="Wang H.Y."/>
            <person name="Lin C.I."/>
            <person name="Wu C.S."/>
            <person name="Ke H.M."/>
            <person name="Chang L.Y."/>
            <person name="Hsu C.Y."/>
            <person name="Yang H.T."/>
            <person name="Sudianto E."/>
            <person name="Hsu M.H."/>
            <person name="Wu K.P."/>
            <person name="Wang L.N."/>
            <person name="Leebens-Mack J.H."/>
            <person name="Tsai I.J."/>
        </authorList>
    </citation>
    <scope>NUCLEOTIDE SEQUENCE [LARGE SCALE GENOMIC DNA]</scope>
    <source>
        <strain evidence="6">cv. Chaw 1501</strain>
        <tissue evidence="5">Young leaves</tissue>
    </source>
</reference>
<gene>
    <name evidence="5" type="ORF">CKAN_01492500</name>
</gene>
<dbReference type="OrthoDB" id="1049195at2759"/>
<organism evidence="5 6">
    <name type="scientific">Cinnamomum micranthum f. kanehirae</name>
    <dbReference type="NCBI Taxonomy" id="337451"/>
    <lineage>
        <taxon>Eukaryota</taxon>
        <taxon>Viridiplantae</taxon>
        <taxon>Streptophyta</taxon>
        <taxon>Embryophyta</taxon>
        <taxon>Tracheophyta</taxon>
        <taxon>Spermatophyta</taxon>
        <taxon>Magnoliopsida</taxon>
        <taxon>Magnoliidae</taxon>
        <taxon>Laurales</taxon>
        <taxon>Lauraceae</taxon>
        <taxon>Cinnamomum</taxon>
    </lineage>
</organism>
<dbReference type="InterPro" id="IPR012677">
    <property type="entry name" value="Nucleotide-bd_a/b_plait_sf"/>
</dbReference>
<dbReference type="SMART" id="SM01218">
    <property type="entry name" value="FoP_duplication"/>
    <property type="match status" value="1"/>
</dbReference>
<feature type="region of interest" description="Disordered" evidence="3">
    <location>
        <begin position="270"/>
        <end position="305"/>
    </location>
</feature>
<feature type="region of interest" description="Disordered" evidence="3">
    <location>
        <begin position="14"/>
        <end position="52"/>
    </location>
</feature>
<dbReference type="Gene3D" id="3.30.70.330">
    <property type="match status" value="1"/>
</dbReference>
<comment type="caution">
    <text evidence="5">The sequence shown here is derived from an EMBL/GenBank/DDBJ whole genome shotgun (WGS) entry which is preliminary data.</text>
</comment>
<dbReference type="Pfam" id="PF13865">
    <property type="entry name" value="FoP_duplication"/>
    <property type="match status" value="1"/>
</dbReference>
<keyword evidence="6" id="KW-1185">Reference proteome</keyword>
<evidence type="ECO:0000259" key="4">
    <source>
        <dbReference type="PROSITE" id="PS50102"/>
    </source>
</evidence>
<sequence length="318" mass="34742">MSSALDMSLDDLIKNNKKSSGSSNNSRGRGRGSGPGPTRRFQNRGSNRPTPYSMGKVTIYTFHFDAFNEARVYACDSFPNLMKSRVLCFDFPIQAPETAWQHDLFADQVGAYSAPQAARASAIETGTKLYISNLDYGVSNEDIKALQELFSEVGDLKRYSIHYDRSGRSKGTAEVVFSRRTDAAAAFKRYNNVQLDGKPMKIEIVGTNIVTPASMPQVSNGAFGNPSAVPRRLLCTKPEAFIHIVCYLYHKVGSDADKACAQGRGGFMGRPRGGGISARGGRGWGRSRGRGRGRGDNVSAEDLDADLEKYHSEAMQIN</sequence>
<dbReference type="GO" id="GO:0005634">
    <property type="term" value="C:nucleus"/>
    <property type="evidence" value="ECO:0007669"/>
    <property type="project" value="TreeGrafter"/>
</dbReference>
<evidence type="ECO:0000313" key="5">
    <source>
        <dbReference type="EMBL" id="RWR86043.1"/>
    </source>
</evidence>